<evidence type="ECO:0000259" key="7">
    <source>
        <dbReference type="PROSITE" id="PS50110"/>
    </source>
</evidence>
<keyword evidence="4" id="KW-0804">Transcription</keyword>
<evidence type="ECO:0000259" key="6">
    <source>
        <dbReference type="PROSITE" id="PS50043"/>
    </source>
</evidence>
<dbReference type="GO" id="GO:0006355">
    <property type="term" value="P:regulation of DNA-templated transcription"/>
    <property type="evidence" value="ECO:0007669"/>
    <property type="project" value="InterPro"/>
</dbReference>
<dbReference type="Gene3D" id="3.40.50.2300">
    <property type="match status" value="1"/>
</dbReference>
<evidence type="ECO:0000256" key="4">
    <source>
        <dbReference type="ARBA" id="ARBA00023163"/>
    </source>
</evidence>
<evidence type="ECO:0000256" key="3">
    <source>
        <dbReference type="ARBA" id="ARBA00023125"/>
    </source>
</evidence>
<dbReference type="OrthoDB" id="9780153at2"/>
<dbReference type="SUPFAM" id="SSF46894">
    <property type="entry name" value="C-terminal effector domain of the bipartite response regulators"/>
    <property type="match status" value="1"/>
</dbReference>
<dbReference type="GO" id="GO:0000160">
    <property type="term" value="P:phosphorelay signal transduction system"/>
    <property type="evidence" value="ECO:0007669"/>
    <property type="project" value="InterPro"/>
</dbReference>
<dbReference type="Pfam" id="PF00072">
    <property type="entry name" value="Response_reg"/>
    <property type="match status" value="1"/>
</dbReference>
<dbReference type="SUPFAM" id="SSF52172">
    <property type="entry name" value="CheY-like"/>
    <property type="match status" value="1"/>
</dbReference>
<dbReference type="PRINTS" id="PR00038">
    <property type="entry name" value="HTHLUXR"/>
</dbReference>
<dbReference type="CDD" id="cd17535">
    <property type="entry name" value="REC_NarL-like"/>
    <property type="match status" value="1"/>
</dbReference>
<feature type="domain" description="Response regulatory" evidence="7">
    <location>
        <begin position="6"/>
        <end position="122"/>
    </location>
</feature>
<evidence type="ECO:0000313" key="9">
    <source>
        <dbReference type="Proteomes" id="UP000028123"/>
    </source>
</evidence>
<dbReference type="eggNOG" id="COG2197">
    <property type="taxonomic scope" value="Bacteria"/>
</dbReference>
<organism evidence="8 9">
    <name type="scientific">Paenibacillus tyrfis</name>
    <dbReference type="NCBI Taxonomy" id="1501230"/>
    <lineage>
        <taxon>Bacteria</taxon>
        <taxon>Bacillati</taxon>
        <taxon>Bacillota</taxon>
        <taxon>Bacilli</taxon>
        <taxon>Bacillales</taxon>
        <taxon>Paenibacillaceae</taxon>
        <taxon>Paenibacillus</taxon>
    </lineage>
</organism>
<keyword evidence="2" id="KW-0805">Transcription regulation</keyword>
<proteinExistence type="predicted"/>
<dbReference type="InterPro" id="IPR001789">
    <property type="entry name" value="Sig_transdc_resp-reg_receiver"/>
</dbReference>
<dbReference type="InterPro" id="IPR016032">
    <property type="entry name" value="Sig_transdc_resp-reg_C-effctor"/>
</dbReference>
<dbReference type="EMBL" id="JNVM01000004">
    <property type="protein sequence ID" value="KEQ26950.1"/>
    <property type="molecule type" value="Genomic_DNA"/>
</dbReference>
<dbReference type="PROSITE" id="PS50110">
    <property type="entry name" value="RESPONSE_REGULATORY"/>
    <property type="match status" value="1"/>
</dbReference>
<comment type="caution">
    <text evidence="8">The sequence shown here is derived from an EMBL/GenBank/DDBJ whole genome shotgun (WGS) entry which is preliminary data.</text>
</comment>
<dbReference type="SMART" id="SM00448">
    <property type="entry name" value="REC"/>
    <property type="match status" value="1"/>
</dbReference>
<dbReference type="CDD" id="cd06170">
    <property type="entry name" value="LuxR_C_like"/>
    <property type="match status" value="1"/>
</dbReference>
<name>A0A081P8C7_9BACL</name>
<evidence type="ECO:0000256" key="2">
    <source>
        <dbReference type="ARBA" id="ARBA00023015"/>
    </source>
</evidence>
<dbReference type="SMART" id="SM00421">
    <property type="entry name" value="HTH_LUXR"/>
    <property type="match status" value="1"/>
</dbReference>
<dbReference type="PANTHER" id="PTHR43214:SF24">
    <property type="entry name" value="TRANSCRIPTIONAL REGULATORY PROTEIN NARL-RELATED"/>
    <property type="match status" value="1"/>
</dbReference>
<gene>
    <name evidence="8" type="ORF">ET33_23865</name>
</gene>
<dbReference type="Proteomes" id="UP000028123">
    <property type="component" value="Unassembled WGS sequence"/>
</dbReference>
<dbReference type="InterPro" id="IPR011006">
    <property type="entry name" value="CheY-like_superfamily"/>
</dbReference>
<keyword evidence="1 5" id="KW-0597">Phosphoprotein</keyword>
<dbReference type="GO" id="GO:0003677">
    <property type="term" value="F:DNA binding"/>
    <property type="evidence" value="ECO:0007669"/>
    <property type="project" value="UniProtKB-KW"/>
</dbReference>
<dbReference type="Pfam" id="PF00196">
    <property type="entry name" value="GerE"/>
    <property type="match status" value="1"/>
</dbReference>
<protein>
    <submittedName>
        <fullName evidence="8">LuxR family transcriptional regulator</fullName>
    </submittedName>
</protein>
<evidence type="ECO:0000256" key="1">
    <source>
        <dbReference type="ARBA" id="ARBA00022553"/>
    </source>
</evidence>
<evidence type="ECO:0000256" key="5">
    <source>
        <dbReference type="PROSITE-ProRule" id="PRU00169"/>
    </source>
</evidence>
<feature type="modified residue" description="4-aspartylphosphate" evidence="5">
    <location>
        <position position="57"/>
    </location>
</feature>
<reference evidence="8 9" key="1">
    <citation type="submission" date="2014-06" db="EMBL/GenBank/DDBJ databases">
        <title>Draft genome sequence of Paenibacillus sp. MSt1.</title>
        <authorList>
            <person name="Aw Y.K."/>
            <person name="Ong K.S."/>
            <person name="Gan H.M."/>
            <person name="Lee S.M."/>
        </authorList>
    </citation>
    <scope>NUCLEOTIDE SEQUENCE [LARGE SCALE GENOMIC DNA]</scope>
    <source>
        <strain evidence="8 9">MSt1</strain>
    </source>
</reference>
<sequence length="220" mass="24180">MMKSIRIVLADDQPFVRKGLRYIIDSQPDMQVVGEAADGDEAVAAALRTTPDVVILDIQMPGSDGISATKEIVQSLPGVKVVLLTTFDVQEYVFNGIRAGAVGYLLKDTETEALLEGIRAMDRGAMIYNTTTAKQAFTQILNPNLEETAAYDKLPANPLTDRELEVLQLLAYGRRNHELAGILHVSEGTIKTHIHNIIQKLGVEDRTQAVVMGIRRKLVK</sequence>
<dbReference type="AlphaFoldDB" id="A0A081P8C7"/>
<accession>A0A081P8C7</accession>
<evidence type="ECO:0000313" key="8">
    <source>
        <dbReference type="EMBL" id="KEQ26950.1"/>
    </source>
</evidence>
<keyword evidence="9" id="KW-1185">Reference proteome</keyword>
<feature type="domain" description="HTH luxR-type" evidence="6">
    <location>
        <begin position="152"/>
        <end position="217"/>
    </location>
</feature>
<dbReference type="PANTHER" id="PTHR43214">
    <property type="entry name" value="TWO-COMPONENT RESPONSE REGULATOR"/>
    <property type="match status" value="1"/>
</dbReference>
<dbReference type="RefSeq" id="WP_036676585.1">
    <property type="nucleotide sequence ID" value="NZ_JNVM01000004.1"/>
</dbReference>
<dbReference type="InterPro" id="IPR039420">
    <property type="entry name" value="WalR-like"/>
</dbReference>
<dbReference type="PROSITE" id="PS50043">
    <property type="entry name" value="HTH_LUXR_2"/>
    <property type="match status" value="1"/>
</dbReference>
<keyword evidence="3" id="KW-0238">DNA-binding</keyword>
<dbReference type="InterPro" id="IPR000792">
    <property type="entry name" value="Tscrpt_reg_LuxR_C"/>
</dbReference>
<dbReference type="InterPro" id="IPR058245">
    <property type="entry name" value="NreC/VraR/RcsB-like_REC"/>
</dbReference>